<sequence>MPLRVKRHSGFKKPLRHSGLLSNRRKPTSIQQMRELSKALERRIIIRVTASDPTPNRSQWLKDCCDAKELHNNDCLVREGTWAQVKSRIDPRQLKKHPSNSEQNMQLMASTSVGPDSASASSKTLDSSSHRLQQWSLRIVVFASKMATSVNISKHASIDQQRKAV</sequence>
<accession>A0AAD3S7Q4</accession>
<protein>
    <submittedName>
        <fullName evidence="2">Uncharacterized protein</fullName>
    </submittedName>
</protein>
<feature type="region of interest" description="Disordered" evidence="1">
    <location>
        <begin position="1"/>
        <end position="27"/>
    </location>
</feature>
<evidence type="ECO:0000313" key="3">
    <source>
        <dbReference type="Proteomes" id="UP001279734"/>
    </source>
</evidence>
<dbReference type="AlphaFoldDB" id="A0AAD3S7Q4"/>
<evidence type="ECO:0000313" key="2">
    <source>
        <dbReference type="EMBL" id="GMH05948.1"/>
    </source>
</evidence>
<organism evidence="2 3">
    <name type="scientific">Nepenthes gracilis</name>
    <name type="common">Slender pitcher plant</name>
    <dbReference type="NCBI Taxonomy" id="150966"/>
    <lineage>
        <taxon>Eukaryota</taxon>
        <taxon>Viridiplantae</taxon>
        <taxon>Streptophyta</taxon>
        <taxon>Embryophyta</taxon>
        <taxon>Tracheophyta</taxon>
        <taxon>Spermatophyta</taxon>
        <taxon>Magnoliopsida</taxon>
        <taxon>eudicotyledons</taxon>
        <taxon>Gunneridae</taxon>
        <taxon>Pentapetalae</taxon>
        <taxon>Caryophyllales</taxon>
        <taxon>Nepenthaceae</taxon>
        <taxon>Nepenthes</taxon>
    </lineage>
</organism>
<name>A0AAD3S7Q4_NEPGR</name>
<dbReference type="Proteomes" id="UP001279734">
    <property type="component" value="Unassembled WGS sequence"/>
</dbReference>
<dbReference type="EMBL" id="BSYO01000006">
    <property type="protein sequence ID" value="GMH05948.1"/>
    <property type="molecule type" value="Genomic_DNA"/>
</dbReference>
<feature type="compositionally biased region" description="Basic residues" evidence="1">
    <location>
        <begin position="1"/>
        <end position="16"/>
    </location>
</feature>
<comment type="caution">
    <text evidence="2">The sequence shown here is derived from an EMBL/GenBank/DDBJ whole genome shotgun (WGS) entry which is preliminary data.</text>
</comment>
<reference evidence="2" key="1">
    <citation type="submission" date="2023-05" db="EMBL/GenBank/DDBJ databases">
        <title>Nepenthes gracilis genome sequencing.</title>
        <authorList>
            <person name="Fukushima K."/>
        </authorList>
    </citation>
    <scope>NUCLEOTIDE SEQUENCE</scope>
    <source>
        <strain evidence="2">SING2019-196</strain>
    </source>
</reference>
<evidence type="ECO:0000256" key="1">
    <source>
        <dbReference type="SAM" id="MobiDB-lite"/>
    </source>
</evidence>
<gene>
    <name evidence="2" type="ORF">Nepgr_007788</name>
</gene>
<keyword evidence="3" id="KW-1185">Reference proteome</keyword>
<proteinExistence type="predicted"/>